<dbReference type="EMBL" id="FR824195">
    <property type="protein sequence ID" value="CCA22319.1"/>
    <property type="molecule type" value="Genomic_DNA"/>
</dbReference>
<accession>F0WLZ2</accession>
<keyword evidence="1" id="KW-0812">Transmembrane</keyword>
<gene>
    <name evidence="2" type="primary">AlNc14C150G7505</name>
    <name evidence="2" type="ORF">ALNC14_084620</name>
</gene>
<name>F0WLZ2_9STRA</name>
<dbReference type="AlphaFoldDB" id="F0WLZ2"/>
<reference evidence="2" key="1">
    <citation type="journal article" date="2011" name="PLoS Biol.">
        <title>Gene gain and loss during evolution of obligate parasitism in the white rust pathogen of Arabidopsis thaliana.</title>
        <authorList>
            <person name="Kemen E."/>
            <person name="Gardiner A."/>
            <person name="Schultz-Larsen T."/>
            <person name="Kemen A.C."/>
            <person name="Balmuth A.L."/>
            <person name="Robert-Seilaniantz A."/>
            <person name="Bailey K."/>
            <person name="Holub E."/>
            <person name="Studholme D.J."/>
            <person name="Maclean D."/>
            <person name="Jones J.D."/>
        </authorList>
    </citation>
    <scope>NUCLEOTIDE SEQUENCE</scope>
</reference>
<evidence type="ECO:0000256" key="1">
    <source>
        <dbReference type="SAM" id="Phobius"/>
    </source>
</evidence>
<dbReference type="HOGENOM" id="CLU_1162899_0_0_1"/>
<protein>
    <submittedName>
        <fullName evidence="2">AlNc14C150G7505 protein</fullName>
    </submittedName>
</protein>
<keyword evidence="1" id="KW-1133">Transmembrane helix</keyword>
<keyword evidence="1" id="KW-0472">Membrane</keyword>
<reference evidence="2" key="2">
    <citation type="submission" date="2011-02" db="EMBL/GenBank/DDBJ databases">
        <authorList>
            <person name="MacLean D."/>
        </authorList>
    </citation>
    <scope>NUCLEOTIDE SEQUENCE</scope>
</reference>
<sequence length="239" mass="27415">MDQLLSFAVSAVLMDADPDRNPKCFVCVEWVENVLRSQKRRSCTRIQLQPVNVISKLQRRRYAYSISIGCSSPKLLTLPSRIFAPLLIESEVSSSAHFIGTFVLLSSTQRDIARSNKPGNSLSIEAAKWISWASFTVTIILGVRLLFRWFKSIRRNGLLQRGNKSRWAISFNLNILGINRHDARASHSIKPLQNRMTEEESANLIVGDHLKRPRDVGKLIPLQHRQEQELQEFEEFWAM</sequence>
<proteinExistence type="predicted"/>
<organism evidence="2">
    <name type="scientific">Albugo laibachii Nc14</name>
    <dbReference type="NCBI Taxonomy" id="890382"/>
    <lineage>
        <taxon>Eukaryota</taxon>
        <taxon>Sar</taxon>
        <taxon>Stramenopiles</taxon>
        <taxon>Oomycota</taxon>
        <taxon>Peronosporomycetes</taxon>
        <taxon>Albuginales</taxon>
        <taxon>Albuginaceae</taxon>
        <taxon>Albugo</taxon>
    </lineage>
</organism>
<feature type="transmembrane region" description="Helical" evidence="1">
    <location>
        <begin position="129"/>
        <end position="147"/>
    </location>
</feature>
<evidence type="ECO:0000313" key="2">
    <source>
        <dbReference type="EMBL" id="CCA22319.1"/>
    </source>
</evidence>